<reference evidence="1 2" key="1">
    <citation type="submission" date="2014-06" db="EMBL/GenBank/DDBJ databases">
        <authorList>
            <person name="Bishop-Lilly K.A."/>
            <person name="Broomall S.M."/>
            <person name="Chain P.S."/>
            <person name="Chertkov O."/>
            <person name="Coyne S.R."/>
            <person name="Daligault H.E."/>
            <person name="Davenport K.W."/>
            <person name="Erkkila T."/>
            <person name="Frey K.G."/>
            <person name="Gibbons H.S."/>
            <person name="Gu W."/>
            <person name="Jaissle J."/>
            <person name="Johnson S.L."/>
            <person name="Koroleva G.I."/>
            <person name="Ladner J.T."/>
            <person name="Lo C.-C."/>
            <person name="Minogue T.D."/>
            <person name="Munk C."/>
            <person name="Palacios G.F."/>
            <person name="Redden C.L."/>
            <person name="Rosenzweig C.N."/>
            <person name="Scholz M.B."/>
            <person name="Teshima H."/>
            <person name="Xu Y."/>
        </authorList>
    </citation>
    <scope>NUCLEOTIDE SEQUENCE [LARGE SCALE GENOMIC DNA]</scope>
    <source>
        <strain evidence="1 2">EO147</strain>
    </source>
</reference>
<dbReference type="EMBL" id="CP008726">
    <property type="protein sequence ID" value="AIO66541.1"/>
    <property type="molecule type" value="Genomic_DNA"/>
</dbReference>
<keyword evidence="2" id="KW-1185">Reference proteome</keyword>
<dbReference type="Proteomes" id="UP000029424">
    <property type="component" value="Chromosome 1"/>
</dbReference>
<sequence>MKRMYARFVLWLIRPRSKHIVRNASWTSPH</sequence>
<evidence type="ECO:0000313" key="1">
    <source>
        <dbReference type="EMBL" id="AIO66541.1"/>
    </source>
</evidence>
<organism evidence="1 2">
    <name type="scientific">Burkholderia oklahomensis</name>
    <dbReference type="NCBI Taxonomy" id="342113"/>
    <lineage>
        <taxon>Bacteria</taxon>
        <taxon>Pseudomonadati</taxon>
        <taxon>Pseudomonadota</taxon>
        <taxon>Betaproteobacteria</taxon>
        <taxon>Burkholderiales</taxon>
        <taxon>Burkholderiaceae</taxon>
        <taxon>Burkholderia</taxon>
        <taxon>pseudomallei group</taxon>
    </lineage>
</organism>
<dbReference type="KEGG" id="bok:DM82_1116"/>
<name>A0AAI8FMH1_9BURK</name>
<proteinExistence type="predicted"/>
<gene>
    <name evidence="1" type="ORF">DM82_1116</name>
</gene>
<evidence type="ECO:0000313" key="2">
    <source>
        <dbReference type="Proteomes" id="UP000029424"/>
    </source>
</evidence>
<accession>A0AAI8FMH1</accession>
<dbReference type="AlphaFoldDB" id="A0AAI8FMH1"/>
<protein>
    <submittedName>
        <fullName evidence="1">Uncharacterized protein</fullName>
    </submittedName>
</protein>